<name>A0A8I2YK04_9AGAM</name>
<dbReference type="AlphaFoldDB" id="A0A8I2YK04"/>
<feature type="region of interest" description="Disordered" evidence="1">
    <location>
        <begin position="1"/>
        <end position="39"/>
    </location>
</feature>
<dbReference type="EMBL" id="JAGFBS010000024">
    <property type="protein sequence ID" value="KAG6372982.1"/>
    <property type="molecule type" value="Genomic_DNA"/>
</dbReference>
<evidence type="ECO:0000313" key="3">
    <source>
        <dbReference type="Proteomes" id="UP000683000"/>
    </source>
</evidence>
<reference evidence="2" key="1">
    <citation type="submission" date="2021-03" db="EMBL/GenBank/DDBJ databases">
        <title>Evolutionary innovations through gain and loss of genes in the ectomycorrhizal Boletales.</title>
        <authorList>
            <person name="Wu G."/>
            <person name="Miyauchi S."/>
            <person name="Morin E."/>
            <person name="Yang Z.-L."/>
            <person name="Xu J."/>
            <person name="Martin F.M."/>
        </authorList>
    </citation>
    <scope>NUCLEOTIDE SEQUENCE</scope>
    <source>
        <strain evidence="2">BR01</strain>
    </source>
</reference>
<evidence type="ECO:0000256" key="1">
    <source>
        <dbReference type="SAM" id="MobiDB-lite"/>
    </source>
</evidence>
<sequence>MISTPSAPTSLSGHSHFGIPQAQEKHAESKSPSPTLPQFRRTWYGRKVITSPSECEKGEQEPSQRTTVLYAPAYNGFAAGLSVGKNAYVNQTY</sequence>
<keyword evidence="3" id="KW-1185">Reference proteome</keyword>
<evidence type="ECO:0000313" key="2">
    <source>
        <dbReference type="EMBL" id="KAG6372982.1"/>
    </source>
</evidence>
<organism evidence="2 3">
    <name type="scientific">Boletus reticuloceps</name>
    <dbReference type="NCBI Taxonomy" id="495285"/>
    <lineage>
        <taxon>Eukaryota</taxon>
        <taxon>Fungi</taxon>
        <taxon>Dikarya</taxon>
        <taxon>Basidiomycota</taxon>
        <taxon>Agaricomycotina</taxon>
        <taxon>Agaricomycetes</taxon>
        <taxon>Agaricomycetidae</taxon>
        <taxon>Boletales</taxon>
        <taxon>Boletineae</taxon>
        <taxon>Boletaceae</taxon>
        <taxon>Boletoideae</taxon>
        <taxon>Boletus</taxon>
    </lineage>
</organism>
<dbReference type="Proteomes" id="UP000683000">
    <property type="component" value="Unassembled WGS sequence"/>
</dbReference>
<feature type="compositionally biased region" description="Polar residues" evidence="1">
    <location>
        <begin position="1"/>
        <end position="13"/>
    </location>
</feature>
<dbReference type="OrthoDB" id="38531at2759"/>
<comment type="caution">
    <text evidence="2">The sequence shown here is derived from an EMBL/GenBank/DDBJ whole genome shotgun (WGS) entry which is preliminary data.</text>
</comment>
<accession>A0A8I2YK04</accession>
<gene>
    <name evidence="2" type="ORF">JVT61DRAFT_7029</name>
</gene>
<proteinExistence type="predicted"/>
<protein>
    <submittedName>
        <fullName evidence="2">Uncharacterized protein</fullName>
    </submittedName>
</protein>